<dbReference type="Proteomes" id="UP001521116">
    <property type="component" value="Unassembled WGS sequence"/>
</dbReference>
<organism evidence="2 3">
    <name type="scientific">Neofusicoccum ribis</name>
    <dbReference type="NCBI Taxonomy" id="45134"/>
    <lineage>
        <taxon>Eukaryota</taxon>
        <taxon>Fungi</taxon>
        <taxon>Dikarya</taxon>
        <taxon>Ascomycota</taxon>
        <taxon>Pezizomycotina</taxon>
        <taxon>Dothideomycetes</taxon>
        <taxon>Dothideomycetes incertae sedis</taxon>
        <taxon>Botryosphaeriales</taxon>
        <taxon>Botryosphaeriaceae</taxon>
        <taxon>Neofusicoccum</taxon>
    </lineage>
</organism>
<keyword evidence="3" id="KW-1185">Reference proteome</keyword>
<feature type="compositionally biased region" description="Polar residues" evidence="1">
    <location>
        <begin position="758"/>
        <end position="769"/>
    </location>
</feature>
<evidence type="ECO:0000256" key="1">
    <source>
        <dbReference type="SAM" id="MobiDB-lite"/>
    </source>
</evidence>
<dbReference type="EMBL" id="JAJVDC020000064">
    <property type="protein sequence ID" value="KAL1628144.1"/>
    <property type="molecule type" value="Genomic_DNA"/>
</dbReference>
<protein>
    <submittedName>
        <fullName evidence="2">Uncharacterized protein</fullName>
    </submittedName>
</protein>
<feature type="compositionally biased region" description="Basic and acidic residues" evidence="1">
    <location>
        <begin position="65"/>
        <end position="84"/>
    </location>
</feature>
<feature type="compositionally biased region" description="Basic and acidic residues" evidence="1">
    <location>
        <begin position="107"/>
        <end position="121"/>
    </location>
</feature>
<feature type="compositionally biased region" description="Low complexity" evidence="1">
    <location>
        <begin position="53"/>
        <end position="64"/>
    </location>
</feature>
<sequence length="858" mass="94909">MPDVREYLGTSNLDKLPWTTGRCNRLLRPITSQLIALSELAYPQLNASATSAAAISSGPAPSSKAESRENDDESTRIRGRKGFDDPDWMPKGPEKRGTKRLYSNRSAKADARPAPDGRKPGEISMPTPLVARHVKFDEPMQPRPQKHSGWRFLQTPKKQRFALPKRDNISPGTRLRHIQRLLQSFRTLLQATEPPKSLLGSRIGTRSLMSTCLRKVPVYIEGRQNWEDEESSEKIDASDEIYRELEEMGAASGWRPLREVVRAHGVAQITAAIAEKLLDTDPVEQIVRLCHQSQAFDEAEEVLSAFAFATASVPPPRNAKDDFVKFEDPRFRGIAAAHAWAERTQEWAFFYRLVRSLLLSNLLPIEWTATMNFKNIWSRIIRNISNSSDPAHAEACKLSHTALSLAWGRNPSDIDEMWPDAARDEQHIESAPASVNGALNTTVSSLSAIFAAIFLLPDEEADYGREGRHLIRHVLESVALDITHDVLRGRLDDMVSRSSSTIERLSNMVTCAIVVGVYSDDRAPHIAESPVATHIRALTRLEEATREQLLNLPAIVCSIAETCGRAYLPKSPENVFQVLKSIVEALKSYRVSASDDGQFTESTLSSQWETVGFPSWFLKRLALDSAADFADHAQDSFVGNSTEHIRFALSVEKEMQRIEMPQHDKPFFHKDIDYHVGYRWESGISEWVEATPMARHSDHVRATSPPAHSAEILDDALPSSPIKLRTPARPTLSQLLLANSTPDVLSYTPAIFSTTPVAFSNTPACSSTPVPAALESSDDEDTLDDGEDTVEDGDDVDELALARPFRPTMPSSPPRKRPRKSGGGGGGGTAADRRPVTTLSAAFGLDGADDSGDELSFF</sequence>
<gene>
    <name evidence="2" type="ORF">SLS56_005964</name>
</gene>
<comment type="caution">
    <text evidence="2">The sequence shown here is derived from an EMBL/GenBank/DDBJ whole genome shotgun (WGS) entry which is preliminary data.</text>
</comment>
<evidence type="ECO:0000313" key="3">
    <source>
        <dbReference type="Proteomes" id="UP001521116"/>
    </source>
</evidence>
<name>A0ABR3SSN6_9PEZI</name>
<proteinExistence type="predicted"/>
<feature type="region of interest" description="Disordered" evidence="1">
    <location>
        <begin position="758"/>
        <end position="837"/>
    </location>
</feature>
<feature type="region of interest" description="Disordered" evidence="1">
    <location>
        <begin position="53"/>
        <end position="125"/>
    </location>
</feature>
<evidence type="ECO:0000313" key="2">
    <source>
        <dbReference type="EMBL" id="KAL1628144.1"/>
    </source>
</evidence>
<feature type="compositionally biased region" description="Acidic residues" evidence="1">
    <location>
        <begin position="776"/>
        <end position="798"/>
    </location>
</feature>
<accession>A0ABR3SSN6</accession>
<reference evidence="2 3" key="1">
    <citation type="submission" date="2024-02" db="EMBL/GenBank/DDBJ databases">
        <title>De novo assembly and annotation of 12 fungi associated with fruit tree decline syndrome in Ontario, Canada.</title>
        <authorList>
            <person name="Sulman M."/>
            <person name="Ellouze W."/>
            <person name="Ilyukhin E."/>
        </authorList>
    </citation>
    <scope>NUCLEOTIDE SEQUENCE [LARGE SCALE GENOMIC DNA]</scope>
    <source>
        <strain evidence="2 3">M1-105</strain>
    </source>
</reference>